<comment type="caution">
    <text evidence="6">The sequence shown here is derived from an EMBL/GenBank/DDBJ whole genome shotgun (WGS) entry which is preliminary data.</text>
</comment>
<protein>
    <recommendedName>
        <fullName evidence="4">Putative HNH nuclease YajD</fullName>
    </recommendedName>
</protein>
<dbReference type="Proteomes" id="UP000494160">
    <property type="component" value="Unassembled WGS sequence"/>
</dbReference>
<dbReference type="GO" id="GO:0016787">
    <property type="term" value="F:hydrolase activity"/>
    <property type="evidence" value="ECO:0007669"/>
    <property type="project" value="UniProtKB-KW"/>
</dbReference>
<dbReference type="InterPro" id="IPR003615">
    <property type="entry name" value="HNH_nuc"/>
</dbReference>
<evidence type="ECO:0000256" key="2">
    <source>
        <dbReference type="ARBA" id="ARBA00022801"/>
    </source>
</evidence>
<feature type="domain" description="HNH nuclease" evidence="5">
    <location>
        <begin position="15"/>
        <end position="71"/>
    </location>
</feature>
<dbReference type="GO" id="GO:0003676">
    <property type="term" value="F:nucleic acid binding"/>
    <property type="evidence" value="ECO:0007669"/>
    <property type="project" value="InterPro"/>
</dbReference>
<organism evidence="6 7">
    <name type="scientific">Ligilactobacillus agilis</name>
    <dbReference type="NCBI Taxonomy" id="1601"/>
    <lineage>
        <taxon>Bacteria</taxon>
        <taxon>Bacillati</taxon>
        <taxon>Bacillota</taxon>
        <taxon>Bacilli</taxon>
        <taxon>Lactobacillales</taxon>
        <taxon>Lactobacillaceae</taxon>
        <taxon>Ligilactobacillus</taxon>
    </lineage>
</organism>
<proteinExistence type="inferred from homology"/>
<reference evidence="6 7" key="1">
    <citation type="submission" date="2019-10" db="EMBL/GenBank/DDBJ databases">
        <title>Lactobacillus agilis SN811 Whole Genome Sequencing Project.</title>
        <authorList>
            <person name="Suzuki S."/>
            <person name="Endo A."/>
            <person name="Maeno S."/>
            <person name="Shiwa Y."/>
            <person name="Matsutani M."/>
            <person name="Kajikawa A."/>
        </authorList>
    </citation>
    <scope>NUCLEOTIDE SEQUENCE [LARGE SCALE GENOMIC DNA]</scope>
    <source>
        <strain evidence="6 7">SN811</strain>
    </source>
</reference>
<evidence type="ECO:0000313" key="7">
    <source>
        <dbReference type="Proteomes" id="UP000494160"/>
    </source>
</evidence>
<dbReference type="AlphaFoldDB" id="A0A6F9Y465"/>
<evidence type="ECO:0000256" key="4">
    <source>
        <dbReference type="ARBA" id="ARBA00040194"/>
    </source>
</evidence>
<dbReference type="EMBL" id="BLAP01000030">
    <property type="protein sequence ID" value="GET12353.1"/>
    <property type="molecule type" value="Genomic_DNA"/>
</dbReference>
<dbReference type="GO" id="GO:0005829">
    <property type="term" value="C:cytosol"/>
    <property type="evidence" value="ECO:0007669"/>
    <property type="project" value="TreeGrafter"/>
</dbReference>
<dbReference type="RefSeq" id="WP_172577183.1">
    <property type="nucleotide sequence ID" value="NZ_BLAP01000030.1"/>
</dbReference>
<dbReference type="GO" id="GO:0008270">
    <property type="term" value="F:zinc ion binding"/>
    <property type="evidence" value="ECO:0007669"/>
    <property type="project" value="InterPro"/>
</dbReference>
<evidence type="ECO:0000313" key="6">
    <source>
        <dbReference type="EMBL" id="GET12353.1"/>
    </source>
</evidence>
<accession>A0A6F9Y465</accession>
<comment type="similarity">
    <text evidence="3">Belongs to the HNH nuclease family.</text>
</comment>
<dbReference type="PANTHER" id="PTHR41286:SF1">
    <property type="entry name" value="HNH NUCLEASE YAJD-RELATED"/>
    <property type="match status" value="1"/>
</dbReference>
<dbReference type="Gene3D" id="1.10.30.50">
    <property type="match status" value="1"/>
</dbReference>
<keyword evidence="6" id="KW-0255">Endonuclease</keyword>
<dbReference type="InterPro" id="IPR002711">
    <property type="entry name" value="HNH"/>
</dbReference>
<dbReference type="CDD" id="cd00085">
    <property type="entry name" value="HNHc"/>
    <property type="match status" value="1"/>
</dbReference>
<keyword evidence="1" id="KW-0540">Nuclease</keyword>
<dbReference type="GO" id="GO:0004519">
    <property type="term" value="F:endonuclease activity"/>
    <property type="evidence" value="ECO:0007669"/>
    <property type="project" value="UniProtKB-KW"/>
</dbReference>
<dbReference type="SMART" id="SM00507">
    <property type="entry name" value="HNHc"/>
    <property type="match status" value="1"/>
</dbReference>
<evidence type="ECO:0000256" key="1">
    <source>
        <dbReference type="ARBA" id="ARBA00022722"/>
    </source>
</evidence>
<dbReference type="Pfam" id="PF01844">
    <property type="entry name" value="HNH"/>
    <property type="match status" value="1"/>
</dbReference>
<dbReference type="PANTHER" id="PTHR41286">
    <property type="entry name" value="HNH NUCLEASE YAJD-RELATED"/>
    <property type="match status" value="1"/>
</dbReference>
<name>A0A6F9Y465_9LACO</name>
<evidence type="ECO:0000259" key="5">
    <source>
        <dbReference type="SMART" id="SM00507"/>
    </source>
</evidence>
<evidence type="ECO:0000256" key="3">
    <source>
        <dbReference type="ARBA" id="ARBA00038412"/>
    </source>
</evidence>
<gene>
    <name evidence="6" type="primary">mcrA</name>
    <name evidence="6" type="ORF">SN811_08530</name>
</gene>
<keyword evidence="2" id="KW-0378">Hydrolase</keyword>
<sequence>MDKYLKFYHSKEWKLARSQALARDHYLCQVCLKRGLVKPANTVHHIIPIKDDFKKRLDLNNLETICLECHNQEHQERGSNEPERYKKLKARKRKAYVFKANPDYKL</sequence>